<dbReference type="InterPro" id="IPR039800">
    <property type="entry name" value="MICU1/2/3"/>
</dbReference>
<comment type="similarity">
    <text evidence="13">Belongs to the MICU1 family. MICU1 subfamily.</text>
</comment>
<sequence>MATSLSTVSPINFASPRKVINHLEGARTSGCFYTQPSERQSNVALGMAAVALAALAFPRNCVSETLSEATQVVEGKKSVSTKTQLESTRVGVGRRSLLKQRSKYQAKLEEVDQLKMHLDEYKQSRESMYSLFQRFDMYASENVESGDGKRVKVMTFTDFLHSIVLPQFHLRSPRLDLSYTCDFVGNANGLITYEEYYLLIHLLQIPKEHFEVAFCMFDLDSDGMVDKAEFCSVIENLLRSINDHEAREKNIASAESSLPRLTKFLFGRFKKTISAKDLEAALNLLRTKILRFEYDMYATVDQLTKQQSMSVHDFALTLISCFDPEKLPPYLERVQALTESDGAVTWDDFFTFHFNVQSNLTDIKAALELIGVDEIKEADFTRAVRVASGTELSSPVVRLAFRIFDENASGTLNQSELLKVLEMRNKVQLKQDSKLESRLKKFWHCVRVIEKK</sequence>
<evidence type="ECO:0000313" key="16">
    <source>
        <dbReference type="EMBL" id="CEG44456.1"/>
    </source>
</evidence>
<name>A0A0P1AS55_PLAHL</name>
<evidence type="ECO:0000256" key="11">
    <source>
        <dbReference type="ARBA" id="ARBA00023128"/>
    </source>
</evidence>
<evidence type="ECO:0000256" key="1">
    <source>
        <dbReference type="ARBA" id="ARBA00004273"/>
    </source>
</evidence>
<evidence type="ECO:0000256" key="13">
    <source>
        <dbReference type="ARBA" id="ARBA00038333"/>
    </source>
</evidence>
<protein>
    <submittedName>
        <fullName evidence="16">Calciumbinding atopy-related autoantigen</fullName>
    </submittedName>
</protein>
<keyword evidence="11" id="KW-0496">Mitochondrion</keyword>
<evidence type="ECO:0000259" key="15">
    <source>
        <dbReference type="PROSITE" id="PS50222"/>
    </source>
</evidence>
<evidence type="ECO:0000256" key="4">
    <source>
        <dbReference type="ARBA" id="ARBA00022568"/>
    </source>
</evidence>
<dbReference type="OMA" id="LPEHIMA"/>
<dbReference type="PANTHER" id="PTHR12294:SF1">
    <property type="entry name" value="CALCIUM UPTAKE PROTEIN 1, MITOCHONDRIAL"/>
    <property type="match status" value="1"/>
</dbReference>
<proteinExistence type="inferred from homology"/>
<dbReference type="GO" id="GO:0051560">
    <property type="term" value="P:mitochondrial calcium ion homeostasis"/>
    <property type="evidence" value="ECO:0007669"/>
    <property type="project" value="TreeGrafter"/>
</dbReference>
<dbReference type="EMBL" id="CCYD01001204">
    <property type="protein sequence ID" value="CEG44456.1"/>
    <property type="molecule type" value="Genomic_DNA"/>
</dbReference>
<dbReference type="RefSeq" id="XP_024580825.1">
    <property type="nucleotide sequence ID" value="XM_024730560.1"/>
</dbReference>
<keyword evidence="8" id="KW-0106">Calcium</keyword>
<evidence type="ECO:0000256" key="8">
    <source>
        <dbReference type="ARBA" id="ARBA00022837"/>
    </source>
</evidence>
<dbReference type="InterPro" id="IPR002048">
    <property type="entry name" value="EF_hand_dom"/>
</dbReference>
<reference evidence="17" key="1">
    <citation type="submission" date="2014-09" db="EMBL/GenBank/DDBJ databases">
        <authorList>
            <person name="Sharma Rahul"/>
            <person name="Thines Marco"/>
        </authorList>
    </citation>
    <scope>NUCLEOTIDE SEQUENCE [LARGE SCALE GENOMIC DNA]</scope>
</reference>
<dbReference type="OrthoDB" id="186625at2759"/>
<keyword evidence="14" id="KW-0175">Coiled coil</keyword>
<evidence type="ECO:0000256" key="2">
    <source>
        <dbReference type="ARBA" id="ARBA00004569"/>
    </source>
</evidence>
<keyword evidence="9" id="KW-0809">Transit peptide</keyword>
<keyword evidence="3" id="KW-0813">Transport</keyword>
<evidence type="ECO:0000313" key="17">
    <source>
        <dbReference type="Proteomes" id="UP000054928"/>
    </source>
</evidence>
<evidence type="ECO:0000256" key="12">
    <source>
        <dbReference type="ARBA" id="ARBA00023136"/>
    </source>
</evidence>
<feature type="domain" description="EF-hand" evidence="15">
    <location>
        <begin position="392"/>
        <end position="427"/>
    </location>
</feature>
<dbReference type="PANTHER" id="PTHR12294">
    <property type="entry name" value="EF HAND DOMAIN FAMILY A1,A2-RELATED"/>
    <property type="match status" value="1"/>
</dbReference>
<evidence type="ECO:0000256" key="5">
    <source>
        <dbReference type="ARBA" id="ARBA00022723"/>
    </source>
</evidence>
<keyword evidence="17" id="KW-1185">Reference proteome</keyword>
<accession>A0A0P1AS55</accession>
<dbReference type="PROSITE" id="PS50222">
    <property type="entry name" value="EF_HAND_2"/>
    <property type="match status" value="2"/>
</dbReference>
<dbReference type="GeneID" id="36395875"/>
<dbReference type="InterPro" id="IPR011992">
    <property type="entry name" value="EF-hand-dom_pair"/>
</dbReference>
<evidence type="ECO:0000256" key="14">
    <source>
        <dbReference type="SAM" id="Coils"/>
    </source>
</evidence>
<dbReference type="GO" id="GO:0005758">
    <property type="term" value="C:mitochondrial intermembrane space"/>
    <property type="evidence" value="ECO:0007669"/>
    <property type="project" value="UniProtKB-SubCell"/>
</dbReference>
<dbReference type="GO" id="GO:1990246">
    <property type="term" value="C:uniplex complex"/>
    <property type="evidence" value="ECO:0007669"/>
    <property type="project" value="TreeGrafter"/>
</dbReference>
<evidence type="ECO:0000256" key="3">
    <source>
        <dbReference type="ARBA" id="ARBA00022448"/>
    </source>
</evidence>
<dbReference type="GO" id="GO:0036444">
    <property type="term" value="P:calcium import into the mitochondrion"/>
    <property type="evidence" value="ECO:0007669"/>
    <property type="project" value="TreeGrafter"/>
</dbReference>
<dbReference type="Pfam" id="PF13833">
    <property type="entry name" value="EF-hand_8"/>
    <property type="match status" value="2"/>
</dbReference>
<dbReference type="Gene3D" id="1.10.238.10">
    <property type="entry name" value="EF-hand"/>
    <property type="match status" value="2"/>
</dbReference>
<keyword evidence="6" id="KW-0677">Repeat</keyword>
<keyword evidence="5" id="KW-0479">Metal-binding</keyword>
<keyword evidence="4" id="KW-0109">Calcium transport</keyword>
<evidence type="ECO:0000256" key="6">
    <source>
        <dbReference type="ARBA" id="ARBA00022737"/>
    </source>
</evidence>
<dbReference type="STRING" id="4781.A0A0P1AS55"/>
<comment type="subcellular location">
    <subcellularLocation>
        <location evidence="1">Mitochondrion inner membrane</location>
    </subcellularLocation>
    <subcellularLocation>
        <location evidence="2">Mitochondrion intermembrane space</location>
    </subcellularLocation>
</comment>
<organism evidence="16 17">
    <name type="scientific">Plasmopara halstedii</name>
    <name type="common">Downy mildew of sunflower</name>
    <dbReference type="NCBI Taxonomy" id="4781"/>
    <lineage>
        <taxon>Eukaryota</taxon>
        <taxon>Sar</taxon>
        <taxon>Stramenopiles</taxon>
        <taxon>Oomycota</taxon>
        <taxon>Peronosporomycetes</taxon>
        <taxon>Peronosporales</taxon>
        <taxon>Peronosporaceae</taxon>
        <taxon>Plasmopara</taxon>
    </lineage>
</organism>
<dbReference type="PROSITE" id="PS00018">
    <property type="entry name" value="EF_HAND_1"/>
    <property type="match status" value="2"/>
</dbReference>
<evidence type="ECO:0000256" key="9">
    <source>
        <dbReference type="ARBA" id="ARBA00022946"/>
    </source>
</evidence>
<keyword evidence="12" id="KW-0472">Membrane</keyword>
<dbReference type="InterPro" id="IPR018247">
    <property type="entry name" value="EF_Hand_1_Ca_BS"/>
</dbReference>
<dbReference type="GO" id="GO:0005509">
    <property type="term" value="F:calcium ion binding"/>
    <property type="evidence" value="ECO:0007669"/>
    <property type="project" value="InterPro"/>
</dbReference>
<evidence type="ECO:0000256" key="10">
    <source>
        <dbReference type="ARBA" id="ARBA00023065"/>
    </source>
</evidence>
<keyword evidence="7" id="KW-0999">Mitochondrion inner membrane</keyword>
<dbReference type="Proteomes" id="UP000054928">
    <property type="component" value="Unassembled WGS sequence"/>
</dbReference>
<dbReference type="AlphaFoldDB" id="A0A0P1AS55"/>
<dbReference type="SMART" id="SM00054">
    <property type="entry name" value="EFh"/>
    <property type="match status" value="2"/>
</dbReference>
<keyword evidence="10" id="KW-0406">Ion transport</keyword>
<dbReference type="SUPFAM" id="SSF47473">
    <property type="entry name" value="EF-hand"/>
    <property type="match status" value="2"/>
</dbReference>
<evidence type="ECO:0000256" key="7">
    <source>
        <dbReference type="ARBA" id="ARBA00022792"/>
    </source>
</evidence>
<feature type="coiled-coil region" evidence="14">
    <location>
        <begin position="94"/>
        <end position="124"/>
    </location>
</feature>
<feature type="domain" description="EF-hand" evidence="15">
    <location>
        <begin position="205"/>
        <end position="240"/>
    </location>
</feature>